<dbReference type="AlphaFoldDB" id="A0A411YCG1"/>
<dbReference type="Proteomes" id="UP000291469">
    <property type="component" value="Chromosome"/>
</dbReference>
<feature type="region of interest" description="Disordered" evidence="1">
    <location>
        <begin position="58"/>
        <end position="83"/>
    </location>
</feature>
<dbReference type="KEGG" id="erz:ER308_04510"/>
<dbReference type="EMBL" id="CP036402">
    <property type="protein sequence ID" value="QBI18878.1"/>
    <property type="molecule type" value="Genomic_DNA"/>
</dbReference>
<reference evidence="2 3" key="1">
    <citation type="submission" date="2019-01" db="EMBL/GenBank/DDBJ databases">
        <title>Egibacter rhizosphaerae EGI 80759T.</title>
        <authorList>
            <person name="Chen D.-D."/>
            <person name="Tian Y."/>
            <person name="Jiao J.-Y."/>
            <person name="Zhang X.-T."/>
            <person name="Zhang Y.-G."/>
            <person name="Zhang Y."/>
            <person name="Xiao M."/>
            <person name="Shu W.-S."/>
            <person name="Li W.-J."/>
        </authorList>
    </citation>
    <scope>NUCLEOTIDE SEQUENCE [LARGE SCALE GENOMIC DNA]</scope>
    <source>
        <strain evidence="2 3">EGI 80759</strain>
    </source>
</reference>
<evidence type="ECO:0000313" key="3">
    <source>
        <dbReference type="Proteomes" id="UP000291469"/>
    </source>
</evidence>
<organism evidence="2 3">
    <name type="scientific">Egibacter rhizosphaerae</name>
    <dbReference type="NCBI Taxonomy" id="1670831"/>
    <lineage>
        <taxon>Bacteria</taxon>
        <taxon>Bacillati</taxon>
        <taxon>Actinomycetota</taxon>
        <taxon>Nitriliruptoria</taxon>
        <taxon>Egibacterales</taxon>
        <taxon>Egibacteraceae</taxon>
        <taxon>Egibacter</taxon>
    </lineage>
</organism>
<gene>
    <name evidence="2" type="ORF">ER308_04510</name>
</gene>
<protein>
    <submittedName>
        <fullName evidence="2">Uncharacterized protein</fullName>
    </submittedName>
</protein>
<evidence type="ECO:0000313" key="2">
    <source>
        <dbReference type="EMBL" id="QBI18878.1"/>
    </source>
</evidence>
<accession>A0A411YCG1</accession>
<keyword evidence="3" id="KW-1185">Reference proteome</keyword>
<name>A0A411YCG1_9ACTN</name>
<evidence type="ECO:0000256" key="1">
    <source>
        <dbReference type="SAM" id="MobiDB-lite"/>
    </source>
</evidence>
<sequence>MDATTEVALDDDEVAAAAQRGELPADFPQRVRAALDSGACCNCDGQRDMTIVLREHSDEPSPCPSCCDPETGEPVTSPPPDAQARELPTALADCADRAVYALSGGQASVGVWDAANRRFVVVSSARRSAPLASERHADDGGAATPVTHLGSLDDEHPHVAVQEVYPQMACRWCGEHVGRADAVPDADGWAHVTRTSVQQCGAPHPELAVYRPLVAALTRDFELLAG</sequence>
<dbReference type="RefSeq" id="WP_131153875.1">
    <property type="nucleotide sequence ID" value="NZ_CP036402.1"/>
</dbReference>
<proteinExistence type="predicted"/>